<dbReference type="PATRIC" id="fig|582475.4.peg.1403"/>
<keyword evidence="1" id="KW-0472">Membrane</keyword>
<dbReference type="AlphaFoldDB" id="A0A0K9FDH5"/>
<dbReference type="Proteomes" id="UP000037326">
    <property type="component" value="Unassembled WGS sequence"/>
</dbReference>
<dbReference type="EMBL" id="LFXJ01000005">
    <property type="protein sequence ID" value="KMY32307.1"/>
    <property type="molecule type" value="Genomic_DNA"/>
</dbReference>
<keyword evidence="1" id="KW-0812">Transmembrane</keyword>
<feature type="transmembrane region" description="Helical" evidence="1">
    <location>
        <begin position="89"/>
        <end position="110"/>
    </location>
</feature>
<comment type="caution">
    <text evidence="2">The sequence shown here is derived from an EMBL/GenBank/DDBJ whole genome shotgun (WGS) entry which is preliminary data.</text>
</comment>
<proteinExistence type="predicted"/>
<evidence type="ECO:0000313" key="2">
    <source>
        <dbReference type="EMBL" id="KMY32307.1"/>
    </source>
</evidence>
<feature type="transmembrane region" description="Helical" evidence="1">
    <location>
        <begin position="47"/>
        <end position="69"/>
    </location>
</feature>
<feature type="transmembrane region" description="Helical" evidence="1">
    <location>
        <begin position="154"/>
        <end position="174"/>
    </location>
</feature>
<keyword evidence="1" id="KW-1133">Transmembrane helix</keyword>
<feature type="transmembrane region" description="Helical" evidence="1">
    <location>
        <begin position="180"/>
        <end position="200"/>
    </location>
</feature>
<feature type="transmembrane region" description="Helical" evidence="1">
    <location>
        <begin position="7"/>
        <end position="27"/>
    </location>
</feature>
<sequence length="217" mass="25404">MHKKTWLILICLAILISCYSVVQYFFMDAHQAGFVKLKLMLNATLSSFWYIMLYLHIISGVVALVIGPFTLFSKFREKNIKRHRMMGKIYLIGILLGSVSGLYLAFYATGGLMSQLGFGFLSTFWLITALQAFAKIKNKKVFDHQKWMIRNYSLTFAAVTLRIWLVLFTILFGFEHFNLSYSIIAWLCWIPNLIVVEWYIQRKFNILKHQENAKLQF</sequence>
<dbReference type="Pfam" id="PF10067">
    <property type="entry name" value="DUF2306"/>
    <property type="match status" value="1"/>
</dbReference>
<dbReference type="RefSeq" id="WP_049665482.1">
    <property type="nucleotide sequence ID" value="NZ_LFXJ01000005.1"/>
</dbReference>
<dbReference type="InterPro" id="IPR018750">
    <property type="entry name" value="DUF2306_membrane"/>
</dbReference>
<evidence type="ECO:0000313" key="3">
    <source>
        <dbReference type="Proteomes" id="UP000037326"/>
    </source>
</evidence>
<dbReference type="OrthoDB" id="195502at2"/>
<accession>A0A0K9FDH5</accession>
<name>A0A0K9FDH5_9BACI</name>
<dbReference type="GeneID" id="96598434"/>
<reference evidence="3" key="1">
    <citation type="submission" date="2015-07" db="EMBL/GenBank/DDBJ databases">
        <authorList>
            <consortium name="Consortium for Microbial Forensics and Genomics (microFORGE)"/>
            <person name="Knight B.M."/>
            <person name="Roberts D.P."/>
            <person name="Lin D."/>
            <person name="Hari K."/>
            <person name="Fletcher J."/>
            <person name="Melcher U."/>
            <person name="Blagden T."/>
            <person name="Winegar R.A."/>
        </authorList>
    </citation>
    <scope>NUCLEOTIDE SEQUENCE [LARGE SCALE GENOMIC DNA]</scope>
    <source>
        <strain evidence="3">DSM 23493</strain>
    </source>
</reference>
<evidence type="ECO:0000256" key="1">
    <source>
        <dbReference type="SAM" id="Phobius"/>
    </source>
</evidence>
<feature type="transmembrane region" description="Helical" evidence="1">
    <location>
        <begin position="116"/>
        <end position="134"/>
    </location>
</feature>
<organism evidence="2 3">
    <name type="scientific">Lysinibacillus xylanilyticus</name>
    <dbReference type="NCBI Taxonomy" id="582475"/>
    <lineage>
        <taxon>Bacteria</taxon>
        <taxon>Bacillati</taxon>
        <taxon>Bacillota</taxon>
        <taxon>Bacilli</taxon>
        <taxon>Bacillales</taxon>
        <taxon>Bacillaceae</taxon>
        <taxon>Lysinibacillus</taxon>
    </lineage>
</organism>
<protein>
    <submittedName>
        <fullName evidence="2">Membrane protein</fullName>
    </submittedName>
</protein>
<gene>
    <name evidence="2" type="ORF">ACZ11_09200</name>
</gene>
<dbReference type="PROSITE" id="PS51257">
    <property type="entry name" value="PROKAR_LIPOPROTEIN"/>
    <property type="match status" value="1"/>
</dbReference>